<name>A0A518G571_9BACT</name>
<dbReference type="AlphaFoldDB" id="A0A518G571"/>
<evidence type="ECO:0000313" key="3">
    <source>
        <dbReference type="Proteomes" id="UP000318017"/>
    </source>
</evidence>
<proteinExistence type="predicted"/>
<dbReference type="OrthoDB" id="289841at2"/>
<sequence>MTQKKKSNPKKTSAPVLSAPTAQGDLSQTEMKVLKIFREYLMTPGQMLCLGNADIDSMKAALEKMTAEGLLIPDSFKGSYSLTKAGFQAMNEAK</sequence>
<reference evidence="2 3" key="1">
    <citation type="submission" date="2019-02" db="EMBL/GenBank/DDBJ databases">
        <title>Deep-cultivation of Planctomycetes and their phenomic and genomic characterization uncovers novel biology.</title>
        <authorList>
            <person name="Wiegand S."/>
            <person name="Jogler M."/>
            <person name="Boedeker C."/>
            <person name="Pinto D."/>
            <person name="Vollmers J."/>
            <person name="Rivas-Marin E."/>
            <person name="Kohn T."/>
            <person name="Peeters S.H."/>
            <person name="Heuer A."/>
            <person name="Rast P."/>
            <person name="Oberbeckmann S."/>
            <person name="Bunk B."/>
            <person name="Jeske O."/>
            <person name="Meyerdierks A."/>
            <person name="Storesund J.E."/>
            <person name="Kallscheuer N."/>
            <person name="Luecker S."/>
            <person name="Lage O.M."/>
            <person name="Pohl T."/>
            <person name="Merkel B.J."/>
            <person name="Hornburger P."/>
            <person name="Mueller R.-W."/>
            <person name="Bruemmer F."/>
            <person name="Labrenz M."/>
            <person name="Spormann A.M."/>
            <person name="Op den Camp H."/>
            <person name="Overmann J."/>
            <person name="Amann R."/>
            <person name="Jetten M.S.M."/>
            <person name="Mascher T."/>
            <person name="Medema M.H."/>
            <person name="Devos D.P."/>
            <person name="Kaster A.-K."/>
            <person name="Ovreas L."/>
            <person name="Rohde M."/>
            <person name="Galperin M.Y."/>
            <person name="Jogler C."/>
        </authorList>
    </citation>
    <scope>NUCLEOTIDE SEQUENCE [LARGE SCALE GENOMIC DNA]</scope>
    <source>
        <strain evidence="2 3">Q31a</strain>
    </source>
</reference>
<dbReference type="RefSeq" id="WP_145076887.1">
    <property type="nucleotide sequence ID" value="NZ_CP036298.1"/>
</dbReference>
<dbReference type="Proteomes" id="UP000318017">
    <property type="component" value="Chromosome"/>
</dbReference>
<dbReference type="EMBL" id="CP036298">
    <property type="protein sequence ID" value="QDV23741.1"/>
    <property type="molecule type" value="Genomic_DNA"/>
</dbReference>
<dbReference type="KEGG" id="ahel:Q31a_20460"/>
<feature type="region of interest" description="Disordered" evidence="1">
    <location>
        <begin position="1"/>
        <end position="23"/>
    </location>
</feature>
<organism evidence="2 3">
    <name type="scientific">Aureliella helgolandensis</name>
    <dbReference type="NCBI Taxonomy" id="2527968"/>
    <lineage>
        <taxon>Bacteria</taxon>
        <taxon>Pseudomonadati</taxon>
        <taxon>Planctomycetota</taxon>
        <taxon>Planctomycetia</taxon>
        <taxon>Pirellulales</taxon>
        <taxon>Pirellulaceae</taxon>
        <taxon>Aureliella</taxon>
    </lineage>
</organism>
<keyword evidence="3" id="KW-1185">Reference proteome</keyword>
<protein>
    <submittedName>
        <fullName evidence="2">Uncharacterized protein</fullName>
    </submittedName>
</protein>
<gene>
    <name evidence="2" type="ORF">Q31a_20460</name>
</gene>
<accession>A0A518G571</accession>
<evidence type="ECO:0000313" key="2">
    <source>
        <dbReference type="EMBL" id="QDV23741.1"/>
    </source>
</evidence>
<evidence type="ECO:0000256" key="1">
    <source>
        <dbReference type="SAM" id="MobiDB-lite"/>
    </source>
</evidence>